<dbReference type="OrthoDB" id="8420950at2"/>
<name>A0A5Q0C217_9HYPH</name>
<proteinExistence type="predicted"/>
<keyword evidence="3" id="KW-1185">Reference proteome</keyword>
<sequence>MNALEKQQAAQAFAPFFLGAAGFVTFCGAVWRGKLNSEQIKQQIRQNNSNDDANYAKLLQEGAKMLTEKGDRAHLLAGIATLEPVLSDPQRRFSQQAMDVIGDYIATNHAKAGDRIIMAGIRAMGIGVKAGVRSTLNPGFKKNETDAKDWLAAPGFASQRIEGGRFRGKFYETIRNEPHLRFDNVRFEYCRKIGDHTFTSCNFVSCSFATFDEDHFALNKFDTCDFSGCIITSGAFGDITQATDLKDRGNYFFDDDPPVKEGIVDWSVFLNAKSRRKHSQEEL</sequence>
<dbReference type="RefSeq" id="WP_153270227.1">
    <property type="nucleotide sequence ID" value="NZ_CP043498.1"/>
</dbReference>
<protein>
    <recommendedName>
        <fullName evidence="4">Pentapeptide repeat-containing protein</fullName>
    </recommendedName>
</protein>
<keyword evidence="1" id="KW-0812">Transmembrane</keyword>
<dbReference type="EMBL" id="CP043498">
    <property type="protein sequence ID" value="QFY59926.1"/>
    <property type="molecule type" value="Genomic_DNA"/>
</dbReference>
<organism evidence="2 3">
    <name type="scientific">Rhizobium grahamii</name>
    <dbReference type="NCBI Taxonomy" id="1120045"/>
    <lineage>
        <taxon>Bacteria</taxon>
        <taxon>Pseudomonadati</taxon>
        <taxon>Pseudomonadota</taxon>
        <taxon>Alphaproteobacteria</taxon>
        <taxon>Hyphomicrobiales</taxon>
        <taxon>Rhizobiaceae</taxon>
        <taxon>Rhizobium/Agrobacterium group</taxon>
        <taxon>Rhizobium</taxon>
    </lineage>
</organism>
<dbReference type="Proteomes" id="UP000326881">
    <property type="component" value="Chromosome"/>
</dbReference>
<keyword evidence="1" id="KW-1133">Transmembrane helix</keyword>
<evidence type="ECO:0000313" key="2">
    <source>
        <dbReference type="EMBL" id="QFY59926.1"/>
    </source>
</evidence>
<evidence type="ECO:0000313" key="3">
    <source>
        <dbReference type="Proteomes" id="UP000326881"/>
    </source>
</evidence>
<dbReference type="AlphaFoldDB" id="A0A5Q0C217"/>
<feature type="transmembrane region" description="Helical" evidence="1">
    <location>
        <begin position="12"/>
        <end position="31"/>
    </location>
</feature>
<reference evidence="2 3" key="1">
    <citation type="submission" date="2019-08" db="EMBL/GenBank/DDBJ databases">
        <title>Prosopis cineraria nodule microbiome.</title>
        <authorList>
            <person name="Ali R."/>
            <person name="Chaluvadi S.R."/>
            <person name="Wang X."/>
        </authorList>
    </citation>
    <scope>NUCLEOTIDE SEQUENCE [LARGE SCALE GENOMIC DNA]</scope>
    <source>
        <strain evidence="2 3">BG7</strain>
    </source>
</reference>
<dbReference type="KEGG" id="rgr:FZ934_05445"/>
<evidence type="ECO:0000256" key="1">
    <source>
        <dbReference type="SAM" id="Phobius"/>
    </source>
</evidence>
<keyword evidence="1" id="KW-0472">Membrane</keyword>
<gene>
    <name evidence="2" type="ORF">FZ934_05445</name>
</gene>
<evidence type="ECO:0008006" key="4">
    <source>
        <dbReference type="Google" id="ProtNLM"/>
    </source>
</evidence>
<accession>A0A5Q0C217</accession>